<accession>A0A4E9FLQ0</accession>
<dbReference type="AlphaFoldDB" id="A0A0J9Y5K6"/>
<dbReference type="EMBL" id="LN857024">
    <property type="protein sequence ID" value="CDQ02408.1"/>
    <property type="molecule type" value="Genomic_DNA"/>
</dbReference>
<dbReference type="RefSeq" id="XP_042936359.1">
    <property type="nucleotide sequence ID" value="XM_043080425.1"/>
</dbReference>
<evidence type="ECO:0000313" key="3">
    <source>
        <dbReference type="Proteomes" id="UP000006672"/>
    </source>
</evidence>
<reference evidence="1 3" key="1">
    <citation type="journal article" date="2007" name="Science">
        <title>Draft genome of the filarial nematode parasite Brugia malayi.</title>
        <authorList>
            <person name="Ghedin E."/>
            <person name="Wang S."/>
            <person name="Spiro D."/>
            <person name="Caler E."/>
            <person name="Zhao Q."/>
            <person name="Crabtree J."/>
            <person name="Allen J.E."/>
            <person name="Delcher A.L."/>
            <person name="Guiliano D.B."/>
            <person name="Miranda-Saavedra D."/>
            <person name="Angiuoli S.V."/>
            <person name="Creasy T."/>
            <person name="Amedeo P."/>
            <person name="Haas B."/>
            <person name="El-Sayed N.M."/>
            <person name="Wortman J.R."/>
            <person name="Feldblyum T."/>
            <person name="Tallon L."/>
            <person name="Schatz M."/>
            <person name="Shumway M."/>
            <person name="Koo H."/>
            <person name="Salzberg S.L."/>
            <person name="Schobel S."/>
            <person name="Pertea M."/>
            <person name="Pop M."/>
            <person name="White O."/>
            <person name="Barton G.J."/>
            <person name="Carlow C.K."/>
            <person name="Crawford M.J."/>
            <person name="Daub J."/>
            <person name="Dimmic M.W."/>
            <person name="Estes C.F."/>
            <person name="Foster J.M."/>
            <person name="Ganatra M."/>
            <person name="Gregory W.F."/>
            <person name="Johnson N.M."/>
            <person name="Jin J."/>
            <person name="Komuniecki R."/>
            <person name="Korf I."/>
            <person name="Kumar S."/>
            <person name="Laney S."/>
            <person name="Li B.W."/>
            <person name="Li W."/>
            <person name="Lindblom T.H."/>
            <person name="Lustigman S."/>
            <person name="Ma D."/>
            <person name="Maina C.V."/>
            <person name="Martin D.M."/>
            <person name="McCarter J.P."/>
            <person name="McReynolds L."/>
            <person name="Mitreva M."/>
            <person name="Nutman T.B."/>
            <person name="Parkinson J."/>
            <person name="Peregrin-Alvarez J.M."/>
            <person name="Poole C."/>
            <person name="Ren Q."/>
            <person name="Saunders L."/>
            <person name="Sluder A.E."/>
            <person name="Smith K."/>
            <person name="Stanke M."/>
            <person name="Unnasch T.R."/>
            <person name="Ware J."/>
            <person name="Wei A.D."/>
            <person name="Weil G."/>
            <person name="Williams D.J."/>
            <person name="Zhang Y."/>
            <person name="Williams S.A."/>
            <person name="Fraser-Liggett C."/>
            <person name="Slatko B."/>
            <person name="Blaxter M.L."/>
            <person name="Scott A.L."/>
        </authorList>
    </citation>
    <scope>NUCLEOTIDE SEQUENCE</scope>
    <source>
        <strain evidence="1 3">FR3</strain>
    </source>
</reference>
<evidence type="ECO:0000313" key="5">
    <source>
        <dbReference type="WormBase" id="Bm13326"/>
    </source>
</evidence>
<evidence type="ECO:0000313" key="1">
    <source>
        <dbReference type="EMBL" id="CDQ02408.1"/>
    </source>
</evidence>
<name>A0A0J9Y5K6_BRUMA</name>
<gene>
    <name evidence="1 4 5" type="ORF">Bm13326</name>
    <name evidence="2" type="ORF">BM_BM13326</name>
    <name evidence="1" type="ORF">BM_Bm13326</name>
</gene>
<dbReference type="EMBL" id="CAAKNF010000194">
    <property type="protein sequence ID" value="VIO96448.1"/>
    <property type="molecule type" value="Genomic_DNA"/>
</dbReference>
<proteinExistence type="predicted"/>
<evidence type="ECO:0000313" key="4">
    <source>
        <dbReference type="WBParaSite" id="Bm13326.1"/>
    </source>
</evidence>
<reference evidence="4" key="4">
    <citation type="submission" date="2019-12" db="UniProtKB">
        <authorList>
            <consortium name="WormBaseParasite"/>
        </authorList>
    </citation>
    <scope>IDENTIFICATION</scope>
</reference>
<dbReference type="KEGG" id="bmy:BM_BM13326"/>
<sequence>MLFLNNLPLGKLKHRSLSAEKNRLQFKRNEDAAILSNMIFQRC</sequence>
<dbReference type="WormBase" id="Bm13326">
    <property type="protein sequence ID" value="BM26454"/>
    <property type="gene ID" value="WBGene00233587"/>
</dbReference>
<keyword evidence="3" id="KW-1185">Reference proteome</keyword>
<protein>
    <submittedName>
        <fullName evidence="1 4">Bm13326</fullName>
    </submittedName>
</protein>
<evidence type="ECO:0000313" key="2">
    <source>
        <dbReference type="EMBL" id="VIO96448.1"/>
    </source>
</evidence>
<dbReference type="Proteomes" id="UP000006672">
    <property type="component" value="Unassembled WGS sequence"/>
</dbReference>
<dbReference type="CTD" id="66057816"/>
<reference evidence="1" key="2">
    <citation type="submission" date="2012-12" db="EMBL/GenBank/DDBJ databases">
        <authorList>
            <person name="Gao Y.W."/>
            <person name="Fan S.T."/>
            <person name="Sun H.T."/>
            <person name="Wang Z."/>
            <person name="Gao X.L."/>
            <person name="Li Y.G."/>
            <person name="Wang T.C."/>
            <person name="Zhang K."/>
            <person name="Xu W.W."/>
            <person name="Yu Z.J."/>
            <person name="Xia X.Z."/>
        </authorList>
    </citation>
    <scope>NUCLEOTIDE SEQUENCE</scope>
    <source>
        <strain evidence="1">FR3</strain>
    </source>
</reference>
<dbReference type="WBParaSite" id="Bm13326.1">
    <property type="protein sequence ID" value="Bm13326.1"/>
    <property type="gene ID" value="WBGene00233587"/>
</dbReference>
<accession>A0A0J9Y5K6</accession>
<organism evidence="1">
    <name type="scientific">Brugia malayi</name>
    <name type="common">Filarial nematode worm</name>
    <dbReference type="NCBI Taxonomy" id="6279"/>
    <lineage>
        <taxon>Eukaryota</taxon>
        <taxon>Metazoa</taxon>
        <taxon>Ecdysozoa</taxon>
        <taxon>Nematoda</taxon>
        <taxon>Chromadorea</taxon>
        <taxon>Rhabditida</taxon>
        <taxon>Spirurina</taxon>
        <taxon>Spiruromorpha</taxon>
        <taxon>Filarioidea</taxon>
        <taxon>Onchocercidae</taxon>
        <taxon>Brugia</taxon>
    </lineage>
</organism>
<reference evidence="2" key="3">
    <citation type="submission" date="2019-04" db="EMBL/GenBank/DDBJ databases">
        <authorList>
            <person name="Howe K."/>
            <person name="Paulini M."/>
            <person name="Williams G."/>
        </authorList>
    </citation>
    <scope>NUCLEOTIDE SEQUENCE [LARGE SCALE GENOMIC DNA]</scope>
    <source>
        <strain evidence="2">FR3</strain>
    </source>
</reference>
<dbReference type="GeneID" id="66057816"/>